<gene>
    <name evidence="2" type="ORF">CBR_g2696</name>
</gene>
<dbReference type="AlphaFoldDB" id="A0A388KDL8"/>
<feature type="region of interest" description="Disordered" evidence="1">
    <location>
        <begin position="97"/>
        <end position="163"/>
    </location>
</feature>
<dbReference type="Proteomes" id="UP000265515">
    <property type="component" value="Unassembled WGS sequence"/>
</dbReference>
<sequence>MVRRGGLYGYRARCLQFLWKWERISGEGPTVTVVLDYSYSKRETRLKINVEGGREEEIRADQGLQMATTEAKDRAERMCRRDGVTNEMRVTVAYLDEGISRGTVDQEEGHLDRDIEAESEESDLEATTLSWHGLDQRRRDHPPAEPVERGPEANSQRQRDRHR</sequence>
<dbReference type="EMBL" id="BFEA01000096">
    <property type="protein sequence ID" value="GBG68145.1"/>
    <property type="molecule type" value="Genomic_DNA"/>
</dbReference>
<feature type="compositionally biased region" description="Basic and acidic residues" evidence="1">
    <location>
        <begin position="134"/>
        <end position="151"/>
    </location>
</feature>
<name>A0A388KDL8_CHABU</name>
<evidence type="ECO:0000313" key="2">
    <source>
        <dbReference type="EMBL" id="GBG68145.1"/>
    </source>
</evidence>
<accession>A0A388KDL8</accession>
<organism evidence="2 3">
    <name type="scientific">Chara braunii</name>
    <name type="common">Braun's stonewort</name>
    <dbReference type="NCBI Taxonomy" id="69332"/>
    <lineage>
        <taxon>Eukaryota</taxon>
        <taxon>Viridiplantae</taxon>
        <taxon>Streptophyta</taxon>
        <taxon>Charophyceae</taxon>
        <taxon>Charales</taxon>
        <taxon>Characeae</taxon>
        <taxon>Chara</taxon>
    </lineage>
</organism>
<feature type="compositionally biased region" description="Basic and acidic residues" evidence="1">
    <location>
        <begin position="107"/>
        <end position="116"/>
    </location>
</feature>
<proteinExistence type="predicted"/>
<evidence type="ECO:0000313" key="3">
    <source>
        <dbReference type="Proteomes" id="UP000265515"/>
    </source>
</evidence>
<dbReference type="Gramene" id="GBG68145">
    <property type="protein sequence ID" value="GBG68145"/>
    <property type="gene ID" value="CBR_g2696"/>
</dbReference>
<reference evidence="2 3" key="1">
    <citation type="journal article" date="2018" name="Cell">
        <title>The Chara Genome: Secondary Complexity and Implications for Plant Terrestrialization.</title>
        <authorList>
            <person name="Nishiyama T."/>
            <person name="Sakayama H."/>
            <person name="Vries J.D."/>
            <person name="Buschmann H."/>
            <person name="Saint-Marcoux D."/>
            <person name="Ullrich K.K."/>
            <person name="Haas F.B."/>
            <person name="Vanderstraeten L."/>
            <person name="Becker D."/>
            <person name="Lang D."/>
            <person name="Vosolsobe S."/>
            <person name="Rombauts S."/>
            <person name="Wilhelmsson P.K.I."/>
            <person name="Janitza P."/>
            <person name="Kern R."/>
            <person name="Heyl A."/>
            <person name="Rumpler F."/>
            <person name="Villalobos L.I.A.C."/>
            <person name="Clay J.M."/>
            <person name="Skokan R."/>
            <person name="Toyoda A."/>
            <person name="Suzuki Y."/>
            <person name="Kagoshima H."/>
            <person name="Schijlen E."/>
            <person name="Tajeshwar N."/>
            <person name="Catarino B."/>
            <person name="Hetherington A.J."/>
            <person name="Saltykova A."/>
            <person name="Bonnot C."/>
            <person name="Breuninger H."/>
            <person name="Symeonidi A."/>
            <person name="Radhakrishnan G.V."/>
            <person name="Van Nieuwerburgh F."/>
            <person name="Deforce D."/>
            <person name="Chang C."/>
            <person name="Karol K.G."/>
            <person name="Hedrich R."/>
            <person name="Ulvskov P."/>
            <person name="Glockner G."/>
            <person name="Delwiche C.F."/>
            <person name="Petrasek J."/>
            <person name="Van de Peer Y."/>
            <person name="Friml J."/>
            <person name="Beilby M."/>
            <person name="Dolan L."/>
            <person name="Kohara Y."/>
            <person name="Sugano S."/>
            <person name="Fujiyama A."/>
            <person name="Delaux P.-M."/>
            <person name="Quint M."/>
            <person name="TheiBen G."/>
            <person name="Hagemann M."/>
            <person name="Harholt J."/>
            <person name="Dunand C."/>
            <person name="Zachgo S."/>
            <person name="Langdale J."/>
            <person name="Maumus F."/>
            <person name="Straeten D.V.D."/>
            <person name="Gould S.B."/>
            <person name="Rensing S.A."/>
        </authorList>
    </citation>
    <scope>NUCLEOTIDE SEQUENCE [LARGE SCALE GENOMIC DNA]</scope>
    <source>
        <strain evidence="2 3">S276</strain>
    </source>
</reference>
<keyword evidence="3" id="KW-1185">Reference proteome</keyword>
<comment type="caution">
    <text evidence="2">The sequence shown here is derived from an EMBL/GenBank/DDBJ whole genome shotgun (WGS) entry which is preliminary data.</text>
</comment>
<evidence type="ECO:0000256" key="1">
    <source>
        <dbReference type="SAM" id="MobiDB-lite"/>
    </source>
</evidence>
<protein>
    <submittedName>
        <fullName evidence="2">Uncharacterized protein</fullName>
    </submittedName>
</protein>